<comment type="function">
    <text evidence="8">Catalyzes the phospholipid dependent N-acylation of the N-terminal cysteine of apolipoprotein, the last step in lipoprotein maturation.</text>
</comment>
<organism evidence="11 12">
    <name type="scientific">Micromonospora taraxaci</name>
    <dbReference type="NCBI Taxonomy" id="1316803"/>
    <lineage>
        <taxon>Bacteria</taxon>
        <taxon>Bacillati</taxon>
        <taxon>Actinomycetota</taxon>
        <taxon>Actinomycetes</taxon>
        <taxon>Micromonosporales</taxon>
        <taxon>Micromonosporaceae</taxon>
        <taxon>Micromonospora</taxon>
    </lineage>
</organism>
<keyword evidence="7 8" id="KW-0012">Acyltransferase</keyword>
<evidence type="ECO:0000256" key="8">
    <source>
        <dbReference type="HAMAP-Rule" id="MF_01148"/>
    </source>
</evidence>
<feature type="transmembrane region" description="Helical" evidence="8">
    <location>
        <begin position="98"/>
        <end position="122"/>
    </location>
</feature>
<dbReference type="AlphaFoldDB" id="A0A561W302"/>
<dbReference type="GO" id="GO:0016410">
    <property type="term" value="F:N-acyltransferase activity"/>
    <property type="evidence" value="ECO:0007669"/>
    <property type="project" value="UniProtKB-UniRule"/>
</dbReference>
<dbReference type="PANTHER" id="PTHR38686:SF1">
    <property type="entry name" value="APOLIPOPROTEIN N-ACYLTRANSFERASE"/>
    <property type="match status" value="1"/>
</dbReference>
<keyword evidence="3 8" id="KW-0808">Transferase</keyword>
<dbReference type="InterPro" id="IPR036526">
    <property type="entry name" value="C-N_Hydrolase_sf"/>
</dbReference>
<proteinExistence type="inferred from homology"/>
<evidence type="ECO:0000313" key="11">
    <source>
        <dbReference type="EMBL" id="TWG18241.1"/>
    </source>
</evidence>
<evidence type="ECO:0000256" key="1">
    <source>
        <dbReference type="ARBA" id="ARBA00004651"/>
    </source>
</evidence>
<comment type="caution">
    <text evidence="11">The sequence shown here is derived from an EMBL/GenBank/DDBJ whole genome shotgun (WGS) entry which is preliminary data.</text>
</comment>
<dbReference type="HAMAP" id="MF_01148">
    <property type="entry name" value="Lnt"/>
    <property type="match status" value="1"/>
</dbReference>
<evidence type="ECO:0000256" key="9">
    <source>
        <dbReference type="SAM" id="MobiDB-lite"/>
    </source>
</evidence>
<comment type="catalytic activity">
    <reaction evidence="8">
        <text>N-terminal S-1,2-diacyl-sn-glyceryl-L-cysteinyl-[lipoprotein] + a glycerophospholipid = N-acyl-S-1,2-diacyl-sn-glyceryl-L-cysteinyl-[lipoprotein] + a 2-acyl-sn-glycero-3-phospholipid + H(+)</text>
        <dbReference type="Rhea" id="RHEA:48228"/>
        <dbReference type="Rhea" id="RHEA-COMP:14681"/>
        <dbReference type="Rhea" id="RHEA-COMP:14684"/>
        <dbReference type="ChEBI" id="CHEBI:15378"/>
        <dbReference type="ChEBI" id="CHEBI:136912"/>
        <dbReference type="ChEBI" id="CHEBI:140656"/>
        <dbReference type="ChEBI" id="CHEBI:140657"/>
        <dbReference type="ChEBI" id="CHEBI:140660"/>
        <dbReference type="EC" id="2.3.1.269"/>
    </reaction>
</comment>
<feature type="transmembrane region" description="Helical" evidence="8">
    <location>
        <begin position="181"/>
        <end position="201"/>
    </location>
</feature>
<keyword evidence="5 8" id="KW-1133">Transmembrane helix</keyword>
<dbReference type="InterPro" id="IPR004563">
    <property type="entry name" value="Apolipo_AcylTrfase"/>
</dbReference>
<keyword evidence="6 8" id="KW-0472">Membrane</keyword>
<evidence type="ECO:0000256" key="5">
    <source>
        <dbReference type="ARBA" id="ARBA00022989"/>
    </source>
</evidence>
<evidence type="ECO:0000256" key="4">
    <source>
        <dbReference type="ARBA" id="ARBA00022692"/>
    </source>
</evidence>
<dbReference type="EMBL" id="VIWZ01000001">
    <property type="protein sequence ID" value="TWG18241.1"/>
    <property type="molecule type" value="Genomic_DNA"/>
</dbReference>
<keyword evidence="12" id="KW-1185">Reference proteome</keyword>
<dbReference type="OrthoDB" id="9804277at2"/>
<protein>
    <recommendedName>
        <fullName evidence="8">Apolipoprotein N-acyltransferase</fullName>
        <shortName evidence="8">ALP N-acyltransferase</shortName>
        <ecNumber evidence="8">2.3.1.269</ecNumber>
    </recommendedName>
</protein>
<dbReference type="Gene3D" id="3.60.110.10">
    <property type="entry name" value="Carbon-nitrogen hydrolase"/>
    <property type="match status" value="1"/>
</dbReference>
<dbReference type="CDD" id="cd07571">
    <property type="entry name" value="ALP_N-acyl_transferase"/>
    <property type="match status" value="1"/>
</dbReference>
<dbReference type="Proteomes" id="UP000317685">
    <property type="component" value="Unassembled WGS sequence"/>
</dbReference>
<feature type="domain" description="CN hydrolase" evidence="10">
    <location>
        <begin position="272"/>
        <end position="527"/>
    </location>
</feature>
<gene>
    <name evidence="8" type="primary">lnt</name>
    <name evidence="11" type="ORF">FHU34_113587</name>
</gene>
<feature type="region of interest" description="Disordered" evidence="9">
    <location>
        <begin position="207"/>
        <end position="237"/>
    </location>
</feature>
<feature type="transmembrane region" description="Helical" evidence="8">
    <location>
        <begin position="539"/>
        <end position="559"/>
    </location>
</feature>
<comment type="pathway">
    <text evidence="8">Protein modification; lipoprotein biosynthesis (N-acyl transfer).</text>
</comment>
<name>A0A561W302_9ACTN</name>
<evidence type="ECO:0000256" key="3">
    <source>
        <dbReference type="ARBA" id="ARBA00022679"/>
    </source>
</evidence>
<evidence type="ECO:0000256" key="2">
    <source>
        <dbReference type="ARBA" id="ARBA00022475"/>
    </source>
</evidence>
<dbReference type="EC" id="2.3.1.269" evidence="8"/>
<dbReference type="PANTHER" id="PTHR38686">
    <property type="entry name" value="APOLIPOPROTEIN N-ACYLTRANSFERASE"/>
    <property type="match status" value="1"/>
</dbReference>
<dbReference type="NCBIfam" id="TIGR00546">
    <property type="entry name" value="lnt"/>
    <property type="match status" value="1"/>
</dbReference>
<dbReference type="GO" id="GO:0042158">
    <property type="term" value="P:lipoprotein biosynthetic process"/>
    <property type="evidence" value="ECO:0007669"/>
    <property type="project" value="UniProtKB-UniRule"/>
</dbReference>
<reference evidence="11 12" key="1">
    <citation type="submission" date="2019-06" db="EMBL/GenBank/DDBJ databases">
        <title>Sequencing the genomes of 1000 actinobacteria strains.</title>
        <authorList>
            <person name="Klenk H.-P."/>
        </authorList>
    </citation>
    <scope>NUCLEOTIDE SEQUENCE [LARGE SCALE GENOMIC DNA]</scope>
    <source>
        <strain evidence="11 12">DSM 45885</strain>
    </source>
</reference>
<evidence type="ECO:0000256" key="6">
    <source>
        <dbReference type="ARBA" id="ARBA00023136"/>
    </source>
</evidence>
<dbReference type="Pfam" id="PF20154">
    <property type="entry name" value="LNT_N"/>
    <property type="match status" value="1"/>
</dbReference>
<dbReference type="RefSeq" id="WP_145781918.1">
    <property type="nucleotide sequence ID" value="NZ_VIWZ01000001.1"/>
</dbReference>
<feature type="compositionally biased region" description="Low complexity" evidence="9">
    <location>
        <begin position="207"/>
        <end position="235"/>
    </location>
</feature>
<sequence length="568" mass="59453">MTTLDRDETHAPAAPTRPVVTGRPLPLRVAAPLAVAAGLALLVAFPPYGVWPLAPVGVALLAAATHRRRLRAGAGLGFLTGVALFAPLLAWTNLHTGYLPWVLLSLLQAGYLALLGAATAWVSPLVDRVRWSWPVLTGLLWVGQETLRDRTPFGGFPWGRLAFSQDTSPLLRLASLGGAPLVTFAVALLGGLLVTAAWHTWTTLRPTTLTHPSGTGSTTGPADTAPPVDTATATGSSARRWAPVAVPAALAVALTAGALLVPVAAAGSGATVTVAIVQGNVPRLGLDFNAQRQAVLNNHVDATLELAARVAAGQHDQPDLVVWPENSSDIDPLRNPTAGARISQAADTVRAPILVGAVLLGPGAGQVRNAGILWRPGTGADLDQLYTKRHPVPFAEYVPLRDVARMVSKQVDLIRNDFVPGSTPGVVRVGPAVLGDVICFEVAYDEVVRDTVTGGAQLLVVQTNNATFDVAEARQQLAMVRLRAVEHGRPALMASTVGVSGFVAPDGRVSDATGFNTREVVVRQLRLDDGRTLATRLGWWPEVALAALAAAALVGAAVVRRRQRIMPG</sequence>
<comment type="caution">
    <text evidence="8">Lacks conserved residue(s) required for the propagation of feature annotation.</text>
</comment>
<keyword evidence="11" id="KW-0449">Lipoprotein</keyword>
<keyword evidence="2 8" id="KW-1003">Cell membrane</keyword>
<dbReference type="Pfam" id="PF00795">
    <property type="entry name" value="CN_hydrolase"/>
    <property type="match status" value="1"/>
</dbReference>
<evidence type="ECO:0000256" key="7">
    <source>
        <dbReference type="ARBA" id="ARBA00023315"/>
    </source>
</evidence>
<comment type="subcellular location">
    <subcellularLocation>
        <location evidence="1 8">Cell membrane</location>
        <topology evidence="1 8">Multi-pass membrane protein</topology>
    </subcellularLocation>
</comment>
<comment type="similarity">
    <text evidence="8">Belongs to the CN hydrolase family. Apolipoprotein N-acyltransferase subfamily.</text>
</comment>
<dbReference type="InterPro" id="IPR045378">
    <property type="entry name" value="LNT_N"/>
</dbReference>
<dbReference type="UniPathway" id="UPA00666"/>
<keyword evidence="4 8" id="KW-0812">Transmembrane</keyword>
<feature type="transmembrane region" description="Helical" evidence="8">
    <location>
        <begin position="72"/>
        <end position="92"/>
    </location>
</feature>
<dbReference type="GO" id="GO:0005886">
    <property type="term" value="C:plasma membrane"/>
    <property type="evidence" value="ECO:0007669"/>
    <property type="project" value="UniProtKB-SubCell"/>
</dbReference>
<dbReference type="GeneID" id="300129122"/>
<dbReference type="InterPro" id="IPR003010">
    <property type="entry name" value="C-N_Hydrolase"/>
</dbReference>
<dbReference type="SUPFAM" id="SSF56317">
    <property type="entry name" value="Carbon-nitrogen hydrolase"/>
    <property type="match status" value="1"/>
</dbReference>
<evidence type="ECO:0000259" key="10">
    <source>
        <dbReference type="PROSITE" id="PS50263"/>
    </source>
</evidence>
<accession>A0A561W302</accession>
<evidence type="ECO:0000313" key="12">
    <source>
        <dbReference type="Proteomes" id="UP000317685"/>
    </source>
</evidence>
<dbReference type="PROSITE" id="PS50263">
    <property type="entry name" value="CN_HYDROLASE"/>
    <property type="match status" value="1"/>
</dbReference>